<dbReference type="SUPFAM" id="SSF51735">
    <property type="entry name" value="NAD(P)-binding Rossmann-fold domains"/>
    <property type="match status" value="1"/>
</dbReference>
<keyword evidence="2" id="KW-0560">Oxidoreductase</keyword>
<dbReference type="Proteomes" id="UP000001600">
    <property type="component" value="Plasmid pAtK84c"/>
</dbReference>
<dbReference type="EMBL" id="CP000631">
    <property type="protein sequence ID" value="ACM31316.1"/>
    <property type="molecule type" value="Genomic_DNA"/>
</dbReference>
<organism evidence="3 4">
    <name type="scientific">Rhizobium rhizogenes (strain K84 / ATCC BAA-868)</name>
    <name type="common">Agrobacterium radiobacter</name>
    <dbReference type="NCBI Taxonomy" id="311403"/>
    <lineage>
        <taxon>Bacteria</taxon>
        <taxon>Pseudomonadati</taxon>
        <taxon>Pseudomonadota</taxon>
        <taxon>Alphaproteobacteria</taxon>
        <taxon>Hyphomicrobiales</taxon>
        <taxon>Rhizobiaceae</taxon>
        <taxon>Rhizobium/Agrobacterium group</taxon>
        <taxon>Rhizobium</taxon>
    </lineage>
</organism>
<dbReference type="KEGG" id="ara:Arad_12317"/>
<gene>
    <name evidence="3" type="ordered locus">Arad_12317</name>
</gene>
<dbReference type="PRINTS" id="PR00081">
    <property type="entry name" value="GDHRDH"/>
</dbReference>
<dbReference type="GO" id="GO:0016491">
    <property type="term" value="F:oxidoreductase activity"/>
    <property type="evidence" value="ECO:0007669"/>
    <property type="project" value="UniProtKB-KW"/>
</dbReference>
<name>B9JQ97_RHIR8</name>
<dbReference type="PANTHER" id="PTHR43477:SF1">
    <property type="entry name" value="DIHYDROANTICAPSIN 7-DEHYDROGENASE"/>
    <property type="match status" value="1"/>
</dbReference>
<dbReference type="InterPro" id="IPR002347">
    <property type="entry name" value="SDR_fam"/>
</dbReference>
<dbReference type="FunFam" id="3.40.50.720:FF:000084">
    <property type="entry name" value="Short-chain dehydrogenase reductase"/>
    <property type="match status" value="1"/>
</dbReference>
<dbReference type="PANTHER" id="PTHR43477">
    <property type="entry name" value="DIHYDROANTICAPSIN 7-DEHYDROGENASE"/>
    <property type="match status" value="1"/>
</dbReference>
<dbReference type="PROSITE" id="PS51257">
    <property type="entry name" value="PROKAR_LIPOPROTEIN"/>
    <property type="match status" value="1"/>
</dbReference>
<dbReference type="Pfam" id="PF13561">
    <property type="entry name" value="adh_short_C2"/>
    <property type="match status" value="1"/>
</dbReference>
<keyword evidence="3" id="KW-0614">Plasmid</keyword>
<dbReference type="InterPro" id="IPR051122">
    <property type="entry name" value="SDR_DHRS6-like"/>
</dbReference>
<evidence type="ECO:0000313" key="4">
    <source>
        <dbReference type="Proteomes" id="UP000001600"/>
    </source>
</evidence>
<dbReference type="Gene3D" id="3.40.50.720">
    <property type="entry name" value="NAD(P)-binding Rossmann-like Domain"/>
    <property type="match status" value="1"/>
</dbReference>
<reference evidence="3 4" key="1">
    <citation type="journal article" date="2009" name="J. Bacteriol.">
        <title>Genome sequences of three Agrobacterium biovars help elucidate the evolution of multichromosome genomes in bacteria.</title>
        <authorList>
            <person name="Slater S.C."/>
            <person name="Goldman B.S."/>
            <person name="Goodner B."/>
            <person name="Setubal J.C."/>
            <person name="Farrand S.K."/>
            <person name="Nester E.W."/>
            <person name="Burr T.J."/>
            <person name="Banta L."/>
            <person name="Dickerman A.W."/>
            <person name="Paulsen I."/>
            <person name="Otten L."/>
            <person name="Suen G."/>
            <person name="Welch R."/>
            <person name="Almeida N.F."/>
            <person name="Arnold F."/>
            <person name="Burton O.T."/>
            <person name="Du Z."/>
            <person name="Ewing A."/>
            <person name="Godsy E."/>
            <person name="Heisel S."/>
            <person name="Houmiel K.L."/>
            <person name="Jhaveri J."/>
            <person name="Lu J."/>
            <person name="Miller N.M."/>
            <person name="Norton S."/>
            <person name="Chen Q."/>
            <person name="Phoolcharoen W."/>
            <person name="Ohlin V."/>
            <person name="Ondrusek D."/>
            <person name="Pride N."/>
            <person name="Stricklin S.L."/>
            <person name="Sun J."/>
            <person name="Wheeler C."/>
            <person name="Wilson L."/>
            <person name="Zhu H."/>
            <person name="Wood D.W."/>
        </authorList>
    </citation>
    <scope>NUCLEOTIDE SEQUENCE [LARGE SCALE GENOMIC DNA]</scope>
    <source>
        <strain evidence="4">K84 / ATCC BAA-868</strain>
        <plasmid evidence="3 4">pAtK84c</plasmid>
    </source>
</reference>
<dbReference type="InterPro" id="IPR036291">
    <property type="entry name" value="NAD(P)-bd_dom_sf"/>
</dbReference>
<sequence>MMNSIKNRGKLSDRLKDKVAIVTGAGSGIGQGCALMFARHGARVVAVDIDEDAVETTRAQIDAEGLDLTPRQADLTKPSDVAALVDGVATEFGGVDILLNAAAVADFVWIEDMDYERHWRRTLTGELDTVFLMCKAVWPHLSARSGGAIINFGSANAYVALKNSPALAHTAGKGGVLAMTRQLAMEGAPHGIRANSISPGMIVTAATRPVLDRPELLAAVQEKLMVGRLGQPDDIAWAAVYLASDEAAYVTGADFRIDGGALAW</sequence>
<dbReference type="HOGENOM" id="CLU_010194_1_0_5"/>
<accession>B9JQ97</accession>
<proteinExistence type="inferred from homology"/>
<dbReference type="CDD" id="cd05233">
    <property type="entry name" value="SDR_c"/>
    <property type="match status" value="1"/>
</dbReference>
<comment type="similarity">
    <text evidence="1">Belongs to the short-chain dehydrogenases/reductases (SDR) family.</text>
</comment>
<dbReference type="RefSeq" id="WP_012653308.1">
    <property type="nucleotide sequence ID" value="NC_011987.1"/>
</dbReference>
<evidence type="ECO:0000256" key="1">
    <source>
        <dbReference type="ARBA" id="ARBA00006484"/>
    </source>
</evidence>
<evidence type="ECO:0000256" key="2">
    <source>
        <dbReference type="ARBA" id="ARBA00023002"/>
    </source>
</evidence>
<dbReference type="AlphaFoldDB" id="B9JQ97"/>
<dbReference type="PRINTS" id="PR00080">
    <property type="entry name" value="SDRFAMILY"/>
</dbReference>
<evidence type="ECO:0000313" key="3">
    <source>
        <dbReference type="EMBL" id="ACM31316.1"/>
    </source>
</evidence>
<protein>
    <submittedName>
        <fullName evidence="3">Short-chain alcohol dehydrogenase</fullName>
    </submittedName>
</protein>
<geneLocation type="plasmid" evidence="3 4">
    <name>pAtK84c</name>
</geneLocation>